<evidence type="ECO:0000313" key="4">
    <source>
        <dbReference type="EMBL" id="QVJ00338.1"/>
    </source>
</evidence>
<dbReference type="InterPro" id="IPR006448">
    <property type="entry name" value="Phage_term_ssu_P27"/>
</dbReference>
<feature type="domain" description="Terminase large subunit-like ATPase" evidence="2">
    <location>
        <begin position="185"/>
        <end position="341"/>
    </location>
</feature>
<accession>A0A975L7I3</accession>
<feature type="region of interest" description="Disordered" evidence="1">
    <location>
        <begin position="439"/>
        <end position="481"/>
    </location>
</feature>
<dbReference type="InterPro" id="IPR005021">
    <property type="entry name" value="Terminase_largesu-like"/>
</dbReference>
<reference evidence="4" key="1">
    <citation type="submission" date="2021-05" db="EMBL/GenBank/DDBJ databases">
        <authorList>
            <person name="Kaiqin L."/>
            <person name="Jian G."/>
        </authorList>
    </citation>
    <scope>NUCLEOTIDE SEQUENCE</scope>
    <source>
        <strain evidence="4">HDS5</strain>
    </source>
</reference>
<dbReference type="AlphaFoldDB" id="A0A975L7I3"/>
<dbReference type="Pfam" id="PF20441">
    <property type="entry name" value="TerL_nuclease"/>
    <property type="match status" value="1"/>
</dbReference>
<dbReference type="InterPro" id="IPR046462">
    <property type="entry name" value="TerL_nuclease"/>
</dbReference>
<keyword evidence="5" id="KW-1185">Reference proteome</keyword>
<proteinExistence type="predicted"/>
<dbReference type="InterPro" id="IPR027417">
    <property type="entry name" value="P-loop_NTPase"/>
</dbReference>
<organism evidence="4 5">
    <name type="scientific">Nocardiopsis eucommiae</name>
    <dbReference type="NCBI Taxonomy" id="2831970"/>
    <lineage>
        <taxon>Bacteria</taxon>
        <taxon>Bacillati</taxon>
        <taxon>Actinomycetota</taxon>
        <taxon>Actinomycetes</taxon>
        <taxon>Streptosporangiales</taxon>
        <taxon>Nocardiopsidaceae</taxon>
        <taxon>Nocardiopsis</taxon>
    </lineage>
</organism>
<dbReference type="NCBIfam" id="TIGR01558">
    <property type="entry name" value="sm_term_P27"/>
    <property type="match status" value="1"/>
</dbReference>
<dbReference type="KEGG" id="nec:KGD82_16380"/>
<dbReference type="Pfam" id="PF05119">
    <property type="entry name" value="Terminase_4"/>
    <property type="match status" value="1"/>
</dbReference>
<evidence type="ECO:0000313" key="5">
    <source>
        <dbReference type="Proteomes" id="UP000682416"/>
    </source>
</evidence>
<feature type="compositionally biased region" description="Polar residues" evidence="1">
    <location>
        <begin position="459"/>
        <end position="474"/>
    </location>
</feature>
<sequence length="481" mass="53561">MWNQLAPDMEKTGVLTPWDVDALAVFCDAVINHRRASEEVNKHGLLVQGAKGNLVRNPAVQVARDYADLMVRFGSRFGLSPSDRAGLKVERGATTMTDSSADADMVEFSDPQVCGWSHRGHSCEETGDHFCEPRADHAEDFFARVLVHTKGRYARKPFILTSWQRDEIVRPLFGEATWNPEIGEYVRRYRIAWIELGRKNGKSEILAGIMLYLLVADGEESAELYGAARDRDQAALVFDVAAQMVRLSPKLSKRVQVKDANKRLVYKRTNSYYQVIAADAQGALGSNPHGVAADEILAWRNRSMWDALRTGMGSEARTQPLMVAATTAGDNPNSFAANMHNEMERIQDDPSRAPHIFTFLRNTPQDADPWDEKHWKHANPALGDFLSLKSMREEALEARNDPTAEKAFRQFRLNQWVRAATRWMPMPLYVASAGSCGPHPTKGAPRCSGAQPTAAWTCPRSSTSLPGASCSNRRNPAHPSM</sequence>
<gene>
    <name evidence="4" type="ORF">KGD82_16380</name>
</gene>
<dbReference type="Gene3D" id="3.40.50.300">
    <property type="entry name" value="P-loop containing nucleotide triphosphate hydrolases"/>
    <property type="match status" value="1"/>
</dbReference>
<dbReference type="InterPro" id="IPR046461">
    <property type="entry name" value="TerL_ATPase"/>
</dbReference>
<dbReference type="EMBL" id="CP074402">
    <property type="protein sequence ID" value="QVJ00338.1"/>
    <property type="molecule type" value="Genomic_DNA"/>
</dbReference>
<dbReference type="PANTHER" id="PTHR41287">
    <property type="match status" value="1"/>
</dbReference>
<dbReference type="Proteomes" id="UP000682416">
    <property type="component" value="Chromosome"/>
</dbReference>
<dbReference type="PANTHER" id="PTHR41287:SF1">
    <property type="entry name" value="PROTEIN YMFN"/>
    <property type="match status" value="1"/>
</dbReference>
<evidence type="ECO:0000259" key="3">
    <source>
        <dbReference type="Pfam" id="PF20441"/>
    </source>
</evidence>
<protein>
    <submittedName>
        <fullName evidence="4">Phage terminase small subunit P27 family</fullName>
    </submittedName>
</protein>
<name>A0A975L7I3_9ACTN</name>
<evidence type="ECO:0000256" key="1">
    <source>
        <dbReference type="SAM" id="MobiDB-lite"/>
    </source>
</evidence>
<evidence type="ECO:0000259" key="2">
    <source>
        <dbReference type="Pfam" id="PF03354"/>
    </source>
</evidence>
<dbReference type="GO" id="GO:0004519">
    <property type="term" value="F:endonuclease activity"/>
    <property type="evidence" value="ECO:0007669"/>
    <property type="project" value="InterPro"/>
</dbReference>
<dbReference type="Pfam" id="PF03354">
    <property type="entry name" value="TerL_ATPase"/>
    <property type="match status" value="1"/>
</dbReference>
<feature type="domain" description="Terminase large subunit-like endonuclease" evidence="3">
    <location>
        <begin position="356"/>
        <end position="424"/>
    </location>
</feature>